<evidence type="ECO:0000313" key="3">
    <source>
        <dbReference type="Proteomes" id="UP000585474"/>
    </source>
</evidence>
<feature type="region of interest" description="Disordered" evidence="1">
    <location>
        <begin position="1"/>
        <end position="34"/>
    </location>
</feature>
<name>A0A7J0EG17_9ERIC</name>
<keyword evidence="3" id="KW-1185">Reference proteome</keyword>
<proteinExistence type="predicted"/>
<sequence>MPLSLKLRGASRHPVETRQSLGTTGGTQEGCQRPRLRTLASSLNTQLRGQLPPQSSQTPLKLCSPLVLPDFNKVKILDEEADEIPEKSPEVVGELDHEIAEPTKDGTAEDGAAATKDGVAAERAFPNLSPDL</sequence>
<dbReference type="EMBL" id="BJWL01000004">
    <property type="protein sequence ID" value="GFY85302.1"/>
    <property type="molecule type" value="Genomic_DNA"/>
</dbReference>
<dbReference type="Proteomes" id="UP000585474">
    <property type="component" value="Unassembled WGS sequence"/>
</dbReference>
<evidence type="ECO:0000256" key="1">
    <source>
        <dbReference type="SAM" id="MobiDB-lite"/>
    </source>
</evidence>
<dbReference type="AlphaFoldDB" id="A0A7J0EG17"/>
<comment type="caution">
    <text evidence="2">The sequence shown here is derived from an EMBL/GenBank/DDBJ whole genome shotgun (WGS) entry which is preliminary data.</text>
</comment>
<organism evidence="2 3">
    <name type="scientific">Actinidia rufa</name>
    <dbReference type="NCBI Taxonomy" id="165716"/>
    <lineage>
        <taxon>Eukaryota</taxon>
        <taxon>Viridiplantae</taxon>
        <taxon>Streptophyta</taxon>
        <taxon>Embryophyta</taxon>
        <taxon>Tracheophyta</taxon>
        <taxon>Spermatophyta</taxon>
        <taxon>Magnoliopsida</taxon>
        <taxon>eudicotyledons</taxon>
        <taxon>Gunneridae</taxon>
        <taxon>Pentapetalae</taxon>
        <taxon>asterids</taxon>
        <taxon>Ericales</taxon>
        <taxon>Actinidiaceae</taxon>
        <taxon>Actinidia</taxon>
    </lineage>
</organism>
<gene>
    <name evidence="2" type="ORF">Acr_04g0000400</name>
</gene>
<reference evidence="2 3" key="1">
    <citation type="submission" date="2019-07" db="EMBL/GenBank/DDBJ databases">
        <title>De Novo Assembly of kiwifruit Actinidia rufa.</title>
        <authorList>
            <person name="Sugita-Konishi S."/>
            <person name="Sato K."/>
            <person name="Mori E."/>
            <person name="Abe Y."/>
            <person name="Kisaki G."/>
            <person name="Hamano K."/>
            <person name="Suezawa K."/>
            <person name="Otani M."/>
            <person name="Fukuda T."/>
            <person name="Manabe T."/>
            <person name="Gomi K."/>
            <person name="Tabuchi M."/>
            <person name="Akimitsu K."/>
            <person name="Kataoka I."/>
        </authorList>
    </citation>
    <scope>NUCLEOTIDE SEQUENCE [LARGE SCALE GENOMIC DNA]</scope>
    <source>
        <strain evidence="3">cv. Fuchu</strain>
    </source>
</reference>
<protein>
    <submittedName>
        <fullName evidence="2">Uncharacterized protein</fullName>
    </submittedName>
</protein>
<accession>A0A7J0EG17</accession>
<evidence type="ECO:0000313" key="2">
    <source>
        <dbReference type="EMBL" id="GFY85302.1"/>
    </source>
</evidence>